<dbReference type="PANTHER" id="PTHR33307">
    <property type="entry name" value="ALPHA-RHAMNOSIDASE (EUROFUNG)"/>
    <property type="match status" value="1"/>
</dbReference>
<evidence type="ECO:0000259" key="4">
    <source>
        <dbReference type="Pfam" id="PF05592"/>
    </source>
</evidence>
<evidence type="ECO:0000256" key="3">
    <source>
        <dbReference type="ARBA" id="ARBA00022801"/>
    </source>
</evidence>
<feature type="domain" description="Alpha-L-rhamnosidase concanavalin-like" evidence="4">
    <location>
        <begin position="237"/>
        <end position="334"/>
    </location>
</feature>
<proteinExistence type="predicted"/>
<dbReference type="InterPro" id="IPR016007">
    <property type="entry name" value="Alpha_rhamnosid"/>
</dbReference>
<dbReference type="Pfam" id="PF17390">
    <property type="entry name" value="Bac_rhamnosid_C"/>
    <property type="match status" value="1"/>
</dbReference>
<dbReference type="GO" id="GO:0030596">
    <property type="term" value="F:alpha-L-rhamnosidase activity"/>
    <property type="evidence" value="ECO:0007669"/>
    <property type="project" value="UniProtKB-EC"/>
</dbReference>
<dbReference type="InterPro" id="IPR035396">
    <property type="entry name" value="Bac_rhamnosid6H"/>
</dbReference>
<dbReference type="InterPro" id="IPR008928">
    <property type="entry name" value="6-hairpin_glycosidase_sf"/>
</dbReference>
<dbReference type="Pfam" id="PF17389">
    <property type="entry name" value="Bac_rhamnosid6H"/>
    <property type="match status" value="1"/>
</dbReference>
<sequence>MKREWKAKWIEPVQQETKEEPVFTLQQMFSGEKLVQEPVEERLLPSQCLKKVFQLNADKEIVSAKLVMTAHGIYRAKINGKDVTDALFTPDNTSYSKVLMYQEYDVTALLAEDNVWSVVVADGWYAGRISVNGASAQSGNKLGILGELIVTFADGTTETIGTDEDFFSSTDKYVYSDIFIGEKQDLRAADAEWETSFSTEGMASVTVADYGYENLTEQIGPLVKRKETLAPVAIWQEEESWIVDFGQVIAGRIELTAFLDEGQEISVEHSEVLSKEGKFFNNILGRNKDQTDIFVGRGQEEVLEPDFTFHGFRYAKISGLPVLTADMVKAYVLYSDMKTTGSFRTSNEKVNRLIDNIHWSQKGNMLSVPTDCPQRERVGWTGDLQVFAPTATFFMDIYDFTRRWLENVMADQLPNGEVVDYSPAPRDFLENPSITGAYSSAGWGDAIILVPWTLYERYGKVDVLAETYPAMQKWHEHCKSSAAGDKEGFDKFIWDTVFHFGDWMFPSYMMGEQSKGPIATSVVTKDVFATAFLAHSSEKLAEIAQLLGRIEEAEGYAAYAKDVKEAFRLRFFENGRLTSDFQGCYVIALAFDMIPQEKEALINRLVTLIEANGNCLDTGFLSVPHLLDVLCENGQEELAKKVFYQEQCPSWFYEVNNGATTIWESWAGIQPNGDVMDFSFNHYAFGCVGDWMVRKIAGLEVKEPGYKEFYIRPMQNSGLEAFELDYDSAQGKIRIALADGQLHVTVPEGSKAFVQVPATSRNLDSAGKVNNMGDLIEAELMSGEYVLDFHGTVMTNL</sequence>
<dbReference type="InterPro" id="IPR035398">
    <property type="entry name" value="Bac_rhamnosid_C"/>
</dbReference>
<feature type="domain" description="Bacterial alpha-L-rhamnosidase N-terminal" evidence="5">
    <location>
        <begin position="59"/>
        <end position="226"/>
    </location>
</feature>
<accession>A0A5C5E5C9</accession>
<dbReference type="GO" id="GO:0005975">
    <property type="term" value="P:carbohydrate metabolic process"/>
    <property type="evidence" value="ECO:0007669"/>
    <property type="project" value="InterPro"/>
</dbReference>
<dbReference type="SUPFAM" id="SSF48208">
    <property type="entry name" value="Six-hairpin glycosidases"/>
    <property type="match status" value="1"/>
</dbReference>
<evidence type="ECO:0000313" key="8">
    <source>
        <dbReference type="EMBL" id="TNV67830.1"/>
    </source>
</evidence>
<dbReference type="Gene3D" id="2.60.120.260">
    <property type="entry name" value="Galactose-binding domain-like"/>
    <property type="match status" value="2"/>
</dbReference>
<dbReference type="AlphaFoldDB" id="A0A5C5E5C9"/>
<evidence type="ECO:0000259" key="7">
    <source>
        <dbReference type="Pfam" id="PF17390"/>
    </source>
</evidence>
<evidence type="ECO:0000259" key="5">
    <source>
        <dbReference type="Pfam" id="PF08531"/>
    </source>
</evidence>
<feature type="domain" description="Alpha-L-rhamnosidase C-terminal" evidence="7">
    <location>
        <begin position="698"/>
        <end position="763"/>
    </location>
</feature>
<comment type="catalytic activity">
    <reaction evidence="1">
        <text>Hydrolysis of terminal non-reducing alpha-L-rhamnose residues in alpha-L-rhamnosides.</text>
        <dbReference type="EC" id="3.2.1.40"/>
    </reaction>
</comment>
<evidence type="ECO:0000313" key="9">
    <source>
        <dbReference type="Proteomes" id="UP000313395"/>
    </source>
</evidence>
<dbReference type="InterPro" id="IPR008902">
    <property type="entry name" value="Rhamnosid_concanavalin"/>
</dbReference>
<gene>
    <name evidence="8" type="ORF">FHK04_14390</name>
</gene>
<keyword evidence="9" id="KW-1185">Reference proteome</keyword>
<reference evidence="8 9" key="1">
    <citation type="submission" date="2019-06" db="EMBL/GenBank/DDBJ databases">
        <title>Description Trichococcus psychrophilus sp. nov., isolated from a cold spring, by genomic and phenotypic analyses.</title>
        <authorList>
            <person name="Zakharyuk A."/>
        </authorList>
    </citation>
    <scope>NUCLEOTIDE SEQUENCE [LARGE SCALE GENOMIC DNA]</scope>
    <source>
        <strain evidence="8 9">SKBG</strain>
    </source>
</reference>
<dbReference type="RefSeq" id="WP_140187475.1">
    <property type="nucleotide sequence ID" value="NZ_VENO01000007.1"/>
</dbReference>
<evidence type="ECO:0000256" key="1">
    <source>
        <dbReference type="ARBA" id="ARBA00001445"/>
    </source>
</evidence>
<protein>
    <recommendedName>
        <fullName evidence="2">alpha-L-rhamnosidase</fullName>
        <ecNumber evidence="2">3.2.1.40</ecNumber>
    </recommendedName>
</protein>
<dbReference type="Gene3D" id="2.60.420.10">
    <property type="entry name" value="Maltose phosphorylase, domain 3"/>
    <property type="match status" value="1"/>
</dbReference>
<dbReference type="InterPro" id="IPR013737">
    <property type="entry name" value="Bac_rhamnosid_N"/>
</dbReference>
<dbReference type="Proteomes" id="UP000313395">
    <property type="component" value="Unassembled WGS sequence"/>
</dbReference>
<dbReference type="Pfam" id="PF05592">
    <property type="entry name" value="Bac_rhamnosid"/>
    <property type="match status" value="1"/>
</dbReference>
<dbReference type="PANTHER" id="PTHR33307:SF6">
    <property type="entry name" value="ALPHA-RHAMNOSIDASE (EUROFUNG)-RELATED"/>
    <property type="match status" value="1"/>
</dbReference>
<name>A0A5C5E5C9_9LACT</name>
<evidence type="ECO:0000259" key="6">
    <source>
        <dbReference type="Pfam" id="PF17389"/>
    </source>
</evidence>
<keyword evidence="3" id="KW-0378">Hydrolase</keyword>
<dbReference type="Gene3D" id="1.50.10.10">
    <property type="match status" value="1"/>
</dbReference>
<evidence type="ECO:0000256" key="2">
    <source>
        <dbReference type="ARBA" id="ARBA00012652"/>
    </source>
</evidence>
<dbReference type="InterPro" id="IPR012341">
    <property type="entry name" value="6hp_glycosidase-like_sf"/>
</dbReference>
<feature type="domain" description="Alpha-L-rhamnosidase six-hairpin glycosidase" evidence="6">
    <location>
        <begin position="339"/>
        <end position="696"/>
    </location>
</feature>
<dbReference type="Pfam" id="PF08531">
    <property type="entry name" value="Bac_rhamnosid_N"/>
    <property type="match status" value="1"/>
</dbReference>
<organism evidence="8 9">
    <name type="scientific">Trichococcus shcherbakoviae subsp. psychrophilus</name>
    <dbReference type="NCBI Taxonomy" id="2585775"/>
    <lineage>
        <taxon>Bacteria</taxon>
        <taxon>Bacillati</taxon>
        <taxon>Bacillota</taxon>
        <taxon>Bacilli</taxon>
        <taxon>Lactobacillales</taxon>
        <taxon>Carnobacteriaceae</taxon>
        <taxon>Trichococcus</taxon>
    </lineage>
</organism>
<dbReference type="EMBL" id="VENO01000007">
    <property type="protein sequence ID" value="TNV67830.1"/>
    <property type="molecule type" value="Genomic_DNA"/>
</dbReference>
<comment type="caution">
    <text evidence="8">The sequence shown here is derived from an EMBL/GenBank/DDBJ whole genome shotgun (WGS) entry which is preliminary data.</text>
</comment>
<dbReference type="EC" id="3.2.1.40" evidence="2"/>